<dbReference type="RefSeq" id="WP_147031094.1">
    <property type="nucleotide sequence ID" value="NZ_CP042436.1"/>
</dbReference>
<accession>A0A5B8UTT3</accession>
<proteinExistence type="predicted"/>
<organism evidence="1 2">
    <name type="scientific">Mucilaginibacter ginsenosidivorans</name>
    <dbReference type="NCBI Taxonomy" id="398053"/>
    <lineage>
        <taxon>Bacteria</taxon>
        <taxon>Pseudomonadati</taxon>
        <taxon>Bacteroidota</taxon>
        <taxon>Sphingobacteriia</taxon>
        <taxon>Sphingobacteriales</taxon>
        <taxon>Sphingobacteriaceae</taxon>
        <taxon>Mucilaginibacter</taxon>
    </lineage>
</organism>
<protein>
    <recommendedName>
        <fullName evidence="3">Response regulator</fullName>
    </recommendedName>
</protein>
<dbReference type="AlphaFoldDB" id="A0A5B8UTT3"/>
<keyword evidence="2" id="KW-1185">Reference proteome</keyword>
<sequence length="250" mass="29383">MIKRRLLVIENQLKQFQTLTKLLEDESDFLKYDTHEERFDVYPKTDDYTRVLDWIRVYLGPYYEQARKDSALELLVDYIQASRVELFLIDFTLSGSYEGGTGITLVNALKNKESSFKQMPTIFLSRTMRNDQRVKDTMPNDENIQWVEKGYAGFENLEKTYFENYVKKIIPGFIGKSDFSNQLEIIERLHTVYEPAPELKELLIAFKHKLFQSHQSLEANLKILQTLETKQFTISNERIKDGLNKLIASI</sequence>
<gene>
    <name evidence="1" type="ORF">FRZ54_07920</name>
</gene>
<reference evidence="1 2" key="1">
    <citation type="journal article" date="2017" name="Curr. Microbiol.">
        <title>Mucilaginibacter ginsenosidivorans sp. nov., Isolated from Soil of Ginseng Field.</title>
        <authorList>
            <person name="Kim M.M."/>
            <person name="Siddiqi M.Z."/>
            <person name="Im W.T."/>
        </authorList>
    </citation>
    <scope>NUCLEOTIDE SEQUENCE [LARGE SCALE GENOMIC DNA]</scope>
    <source>
        <strain evidence="1 2">Gsoil 3017</strain>
    </source>
</reference>
<name>A0A5B8UTT3_9SPHI</name>
<dbReference type="Proteomes" id="UP000321479">
    <property type="component" value="Chromosome"/>
</dbReference>
<dbReference type="EMBL" id="CP042436">
    <property type="protein sequence ID" value="QEC62517.1"/>
    <property type="molecule type" value="Genomic_DNA"/>
</dbReference>
<evidence type="ECO:0000313" key="2">
    <source>
        <dbReference type="Proteomes" id="UP000321479"/>
    </source>
</evidence>
<dbReference type="KEGG" id="mgin:FRZ54_07920"/>
<evidence type="ECO:0008006" key="3">
    <source>
        <dbReference type="Google" id="ProtNLM"/>
    </source>
</evidence>
<evidence type="ECO:0000313" key="1">
    <source>
        <dbReference type="EMBL" id="QEC62517.1"/>
    </source>
</evidence>